<feature type="modified residue" description="4-aspartylphosphate" evidence="3">
    <location>
        <position position="53"/>
    </location>
</feature>
<organism evidence="6">
    <name type="scientific">Rhodopseudomonas palustris (strain BisA53)</name>
    <dbReference type="NCBI Taxonomy" id="316055"/>
    <lineage>
        <taxon>Bacteria</taxon>
        <taxon>Pseudomonadati</taxon>
        <taxon>Pseudomonadota</taxon>
        <taxon>Alphaproteobacteria</taxon>
        <taxon>Hyphomicrobiales</taxon>
        <taxon>Nitrobacteraceae</taxon>
        <taxon>Rhodopseudomonas</taxon>
    </lineage>
</organism>
<dbReference type="Pfam" id="PF00196">
    <property type="entry name" value="GerE"/>
    <property type="match status" value="1"/>
</dbReference>
<dbReference type="Gene3D" id="3.40.50.2300">
    <property type="match status" value="1"/>
</dbReference>
<keyword evidence="1 3" id="KW-0597">Phosphoprotein</keyword>
<sequence>MTTVLVIDDHPIVLQGCARILEAQGPVKVLPAVTMADGFRLYRKQNPDVIIVDLTMHTGVLNGLSFIRRMRVVNRRIPILVLSMHRDPVIVSRALQAGASGYVLKDSAAEELLKAIKRVSEGRPFISEELSTEIVLMEMRGDKHRLQSMTLRELELLSLLAEGKPYSSIAEQLNVSYKTVANSVALIKNKLGVRTLPELMRIAIDQLPAIETKAVHRR</sequence>
<feature type="domain" description="HTH luxR-type" evidence="4">
    <location>
        <begin position="142"/>
        <end position="207"/>
    </location>
</feature>
<dbReference type="GO" id="GO:0006355">
    <property type="term" value="P:regulation of DNA-templated transcription"/>
    <property type="evidence" value="ECO:0007669"/>
    <property type="project" value="InterPro"/>
</dbReference>
<evidence type="ECO:0000256" key="2">
    <source>
        <dbReference type="ARBA" id="ARBA00023125"/>
    </source>
</evidence>
<dbReference type="SUPFAM" id="SSF46894">
    <property type="entry name" value="C-terminal effector domain of the bipartite response regulators"/>
    <property type="match status" value="1"/>
</dbReference>
<dbReference type="InterPro" id="IPR000792">
    <property type="entry name" value="Tscrpt_reg_LuxR_C"/>
</dbReference>
<dbReference type="PANTHER" id="PTHR43214:SF43">
    <property type="entry name" value="TWO-COMPONENT RESPONSE REGULATOR"/>
    <property type="match status" value="1"/>
</dbReference>
<dbReference type="CDD" id="cd17535">
    <property type="entry name" value="REC_NarL-like"/>
    <property type="match status" value="1"/>
</dbReference>
<dbReference type="InterPro" id="IPR036388">
    <property type="entry name" value="WH-like_DNA-bd_sf"/>
</dbReference>
<reference evidence="6" key="1">
    <citation type="submission" date="2006-09" db="EMBL/GenBank/DDBJ databases">
        <title>Complete sequence of Rhodopseudomonas palustris BisA53.</title>
        <authorList>
            <consortium name="US DOE Joint Genome Institute"/>
            <person name="Copeland A."/>
            <person name="Lucas S."/>
            <person name="Lapidus A."/>
            <person name="Barry K."/>
            <person name="Detter J.C."/>
            <person name="Glavina del Rio T."/>
            <person name="Hammon N."/>
            <person name="Israni S."/>
            <person name="Dalin E."/>
            <person name="Tice H."/>
            <person name="Pitluck S."/>
            <person name="Chain P."/>
            <person name="Malfatti S."/>
            <person name="Shin M."/>
            <person name="Vergez L."/>
            <person name="Schmutz J."/>
            <person name="Larimer F."/>
            <person name="Land M."/>
            <person name="Hauser L."/>
            <person name="Pelletier D.A."/>
            <person name="Kyrpides N."/>
            <person name="Kim E."/>
            <person name="Harwood C.S."/>
            <person name="Oda Y."/>
            <person name="Richardson P."/>
        </authorList>
    </citation>
    <scope>NUCLEOTIDE SEQUENCE [LARGE SCALE GENOMIC DNA]</scope>
    <source>
        <strain evidence="6">BisA53</strain>
    </source>
</reference>
<evidence type="ECO:0000259" key="5">
    <source>
        <dbReference type="PROSITE" id="PS50110"/>
    </source>
</evidence>
<evidence type="ECO:0000313" key="6">
    <source>
        <dbReference type="EMBL" id="ABJ07078.1"/>
    </source>
</evidence>
<accession>Q07LV6</accession>
<dbReference type="PANTHER" id="PTHR43214">
    <property type="entry name" value="TWO-COMPONENT RESPONSE REGULATOR"/>
    <property type="match status" value="1"/>
</dbReference>
<dbReference type="EMBL" id="CP000463">
    <property type="protein sequence ID" value="ABJ07078.1"/>
    <property type="molecule type" value="Genomic_DNA"/>
</dbReference>
<dbReference type="PROSITE" id="PS50110">
    <property type="entry name" value="RESPONSE_REGULATORY"/>
    <property type="match status" value="1"/>
</dbReference>
<evidence type="ECO:0000256" key="3">
    <source>
        <dbReference type="PROSITE-ProRule" id="PRU00169"/>
    </source>
</evidence>
<proteinExistence type="predicted"/>
<dbReference type="Gene3D" id="1.10.10.10">
    <property type="entry name" value="Winged helix-like DNA-binding domain superfamily/Winged helix DNA-binding domain"/>
    <property type="match status" value="1"/>
</dbReference>
<feature type="domain" description="Response regulatory" evidence="5">
    <location>
        <begin position="3"/>
        <end position="120"/>
    </location>
</feature>
<dbReference type="STRING" id="316055.RPE_3142"/>
<dbReference type="SUPFAM" id="SSF52172">
    <property type="entry name" value="CheY-like"/>
    <property type="match status" value="1"/>
</dbReference>
<dbReference type="SMART" id="SM00448">
    <property type="entry name" value="REC"/>
    <property type="match status" value="1"/>
</dbReference>
<dbReference type="OrthoDB" id="3678174at2"/>
<evidence type="ECO:0000259" key="4">
    <source>
        <dbReference type="PROSITE" id="PS50043"/>
    </source>
</evidence>
<dbReference type="KEGG" id="rpe:RPE_3142"/>
<evidence type="ECO:0000256" key="1">
    <source>
        <dbReference type="ARBA" id="ARBA00022553"/>
    </source>
</evidence>
<dbReference type="AlphaFoldDB" id="Q07LV6"/>
<dbReference type="GO" id="GO:0000160">
    <property type="term" value="P:phosphorelay signal transduction system"/>
    <property type="evidence" value="ECO:0007669"/>
    <property type="project" value="InterPro"/>
</dbReference>
<keyword evidence="2" id="KW-0238">DNA-binding</keyword>
<name>Q07LV6_RHOP5</name>
<dbReference type="GO" id="GO:0003677">
    <property type="term" value="F:DNA binding"/>
    <property type="evidence" value="ECO:0007669"/>
    <property type="project" value="UniProtKB-KW"/>
</dbReference>
<dbReference type="InterPro" id="IPR058245">
    <property type="entry name" value="NreC/VraR/RcsB-like_REC"/>
</dbReference>
<dbReference type="PROSITE" id="PS50043">
    <property type="entry name" value="HTH_LUXR_2"/>
    <property type="match status" value="1"/>
</dbReference>
<dbReference type="InterPro" id="IPR001789">
    <property type="entry name" value="Sig_transdc_resp-reg_receiver"/>
</dbReference>
<dbReference type="SMART" id="SM00421">
    <property type="entry name" value="HTH_LUXR"/>
    <property type="match status" value="1"/>
</dbReference>
<dbReference type="PRINTS" id="PR00038">
    <property type="entry name" value="HTHLUXR"/>
</dbReference>
<dbReference type="Pfam" id="PF00072">
    <property type="entry name" value="Response_reg"/>
    <property type="match status" value="1"/>
</dbReference>
<dbReference type="InterPro" id="IPR016032">
    <property type="entry name" value="Sig_transdc_resp-reg_C-effctor"/>
</dbReference>
<gene>
    <name evidence="6" type="ordered locus">RPE_3142</name>
</gene>
<dbReference type="eggNOG" id="COG2197">
    <property type="taxonomic scope" value="Bacteria"/>
</dbReference>
<protein>
    <submittedName>
        <fullName evidence="6">Two component transcriptional regulator, LuxR family</fullName>
    </submittedName>
</protein>
<dbReference type="InterPro" id="IPR039420">
    <property type="entry name" value="WalR-like"/>
</dbReference>
<dbReference type="HOGENOM" id="CLU_000445_90_1_5"/>
<dbReference type="InterPro" id="IPR011006">
    <property type="entry name" value="CheY-like_superfamily"/>
</dbReference>